<accession>A0A386Z4Q0</accession>
<evidence type="ECO:0000313" key="2">
    <source>
        <dbReference type="Proteomes" id="UP000267164"/>
    </source>
</evidence>
<evidence type="ECO:0000313" key="1">
    <source>
        <dbReference type="EMBL" id="AYF72621.1"/>
    </source>
</evidence>
<gene>
    <name evidence="1" type="ORF">D7D52_00600</name>
</gene>
<dbReference type="AlphaFoldDB" id="A0A386Z4Q0"/>
<dbReference type="KEGG" id="nyu:D7D52_00600"/>
<dbReference type="EMBL" id="CP032568">
    <property type="protein sequence ID" value="AYF72621.1"/>
    <property type="molecule type" value="Genomic_DNA"/>
</dbReference>
<dbReference type="Proteomes" id="UP000267164">
    <property type="component" value="Chromosome"/>
</dbReference>
<name>A0A386Z4Q0_9NOCA</name>
<keyword evidence="2" id="KW-1185">Reference proteome</keyword>
<protein>
    <submittedName>
        <fullName evidence="1">Uncharacterized protein</fullName>
    </submittedName>
</protein>
<proteinExistence type="predicted"/>
<reference evidence="1 2" key="1">
    <citation type="submission" date="2018-09" db="EMBL/GenBank/DDBJ databases">
        <title>Nocardia yunnanensis sp. nov., an actinomycete isolated from a soil sample.</title>
        <authorList>
            <person name="Zhang J."/>
        </authorList>
    </citation>
    <scope>NUCLEOTIDE SEQUENCE [LARGE SCALE GENOMIC DNA]</scope>
    <source>
        <strain evidence="1 2">CFHS0054</strain>
    </source>
</reference>
<organism evidence="1 2">
    <name type="scientific">Nocardia yunnanensis</name>
    <dbReference type="NCBI Taxonomy" id="2382165"/>
    <lineage>
        <taxon>Bacteria</taxon>
        <taxon>Bacillati</taxon>
        <taxon>Actinomycetota</taxon>
        <taxon>Actinomycetes</taxon>
        <taxon>Mycobacteriales</taxon>
        <taxon>Nocardiaceae</taxon>
        <taxon>Nocardia</taxon>
    </lineage>
</organism>
<sequence length="144" mass="14638">MAGAAAFVFATGLGALGVLGDAASAAALPLPVTGSDSGAPATDHDLTQRLRDAQSHAGERHTVYGLVYSDAAVWTLAFVNGGPTDYYTIDGARVELAPPAVGKLTQGDVFTGTITITGKQDSGDPVVTLDDYAVIGHRPADALR</sequence>
<dbReference type="OrthoDB" id="4557169at2"/>